<dbReference type="AlphaFoldDB" id="A0AAV6U8N5"/>
<dbReference type="Gene3D" id="1.10.640.10">
    <property type="entry name" value="Haem peroxidase domain superfamily, animal type"/>
    <property type="match status" value="1"/>
</dbReference>
<evidence type="ECO:0000313" key="2">
    <source>
        <dbReference type="EMBL" id="KAG8180697.1"/>
    </source>
</evidence>
<accession>A0AAV6U8N5</accession>
<dbReference type="InterPro" id="IPR037120">
    <property type="entry name" value="Haem_peroxidase_sf_animal"/>
</dbReference>
<sequence>MKPLGIFLVFLCCKFCTSQRPTREKRILSENEILEKKKKLHIQKSFVKDWLLRYMTNDIKEYQTYDGWYNNPWHPSLGSAGETIRFLGHFEFQKCSNS</sequence>
<feature type="chain" id="PRO_5043383762" evidence="1">
    <location>
        <begin position="19"/>
        <end position="98"/>
    </location>
</feature>
<comment type="caution">
    <text evidence="2">The sequence shown here is derived from an EMBL/GenBank/DDBJ whole genome shotgun (WGS) entry which is preliminary data.</text>
</comment>
<dbReference type="Proteomes" id="UP000827092">
    <property type="component" value="Unassembled WGS sequence"/>
</dbReference>
<name>A0AAV6U8N5_9ARAC</name>
<feature type="signal peptide" evidence="1">
    <location>
        <begin position="1"/>
        <end position="18"/>
    </location>
</feature>
<reference evidence="2 3" key="1">
    <citation type="journal article" date="2022" name="Nat. Ecol. Evol.">
        <title>A masculinizing supergene underlies an exaggerated male reproductive morph in a spider.</title>
        <authorList>
            <person name="Hendrickx F."/>
            <person name="De Corte Z."/>
            <person name="Sonet G."/>
            <person name="Van Belleghem S.M."/>
            <person name="Kostlbacher S."/>
            <person name="Vangestel C."/>
        </authorList>
    </citation>
    <scope>NUCLEOTIDE SEQUENCE [LARGE SCALE GENOMIC DNA]</scope>
    <source>
        <strain evidence="2">W744_W776</strain>
    </source>
</reference>
<evidence type="ECO:0000313" key="3">
    <source>
        <dbReference type="Proteomes" id="UP000827092"/>
    </source>
</evidence>
<dbReference type="EMBL" id="JAFNEN010000554">
    <property type="protein sequence ID" value="KAG8180697.1"/>
    <property type="molecule type" value="Genomic_DNA"/>
</dbReference>
<organism evidence="2 3">
    <name type="scientific">Oedothorax gibbosus</name>
    <dbReference type="NCBI Taxonomy" id="931172"/>
    <lineage>
        <taxon>Eukaryota</taxon>
        <taxon>Metazoa</taxon>
        <taxon>Ecdysozoa</taxon>
        <taxon>Arthropoda</taxon>
        <taxon>Chelicerata</taxon>
        <taxon>Arachnida</taxon>
        <taxon>Araneae</taxon>
        <taxon>Araneomorphae</taxon>
        <taxon>Entelegynae</taxon>
        <taxon>Araneoidea</taxon>
        <taxon>Linyphiidae</taxon>
        <taxon>Erigoninae</taxon>
        <taxon>Oedothorax</taxon>
    </lineage>
</organism>
<gene>
    <name evidence="2" type="ORF">JTE90_005794</name>
</gene>
<evidence type="ECO:0000256" key="1">
    <source>
        <dbReference type="SAM" id="SignalP"/>
    </source>
</evidence>
<keyword evidence="1" id="KW-0732">Signal</keyword>
<keyword evidence="3" id="KW-1185">Reference proteome</keyword>
<proteinExistence type="predicted"/>
<protein>
    <submittedName>
        <fullName evidence="2">Uncharacterized protein</fullName>
    </submittedName>
</protein>